<evidence type="ECO:0000256" key="1">
    <source>
        <dbReference type="SAM" id="MobiDB-lite"/>
    </source>
</evidence>
<keyword evidence="2" id="KW-1133">Transmembrane helix</keyword>
<keyword evidence="4" id="KW-1185">Reference proteome</keyword>
<feature type="region of interest" description="Disordered" evidence="1">
    <location>
        <begin position="189"/>
        <end position="211"/>
    </location>
</feature>
<feature type="transmembrane region" description="Helical" evidence="2">
    <location>
        <begin position="423"/>
        <end position="445"/>
    </location>
</feature>
<feature type="region of interest" description="Disordered" evidence="1">
    <location>
        <begin position="1"/>
        <end position="63"/>
    </location>
</feature>
<dbReference type="Gene3D" id="3.10.450.50">
    <property type="match status" value="1"/>
</dbReference>
<dbReference type="EMBL" id="CAICTM010000033">
    <property type="protein sequence ID" value="CAB9498183.1"/>
    <property type="molecule type" value="Genomic_DNA"/>
</dbReference>
<name>A0A9N8D857_9STRA</name>
<feature type="compositionally biased region" description="Low complexity" evidence="1">
    <location>
        <begin position="52"/>
        <end position="63"/>
    </location>
</feature>
<evidence type="ECO:0000256" key="2">
    <source>
        <dbReference type="SAM" id="Phobius"/>
    </source>
</evidence>
<evidence type="ECO:0000313" key="4">
    <source>
        <dbReference type="Proteomes" id="UP001153069"/>
    </source>
</evidence>
<feature type="compositionally biased region" description="Basic and acidic residues" evidence="1">
    <location>
        <begin position="17"/>
        <end position="37"/>
    </location>
</feature>
<keyword evidence="2" id="KW-0472">Membrane</keyword>
<sequence>MVAVSKLVNRMSSRKATKADHDTPNRDRSRDEKASKEGKRRSSSKTFKSRRSSTSTTFSSGTGTPNERIIEKYAARVNAHKCSAKDLVKFYTSKDVLIKYDDLAPMTAMALQTEIVNLTKSFKDFKFSYGYIREVKPGLVLMEDLYVAGTHNGEPYKFEQFPAIAATGKRVELEERVWFTMEAPLQEERLKSKKERKSKKDRLGNTSKVSVGARTRTDTSIPVEVTETSIPVNENEQNIQDFIAKVNEHASVEELLQFYANDEVPICRNEMAPFTAMAKNSDIVILCKSFTNFKFSYDSVKEIKPGVVLVDELVVSGTHNGKPYTFGGFPPIQSTDKHVVLDPERVIFTMKNGKIIKEVVKTTSGNLTGAAQFYVAIGGRLETPCILDSQETSTIISSSLEESSTVRRLAAGQRNMEVLASQWLQNVAWLLPATMSCLLFIMALYQ</sequence>
<feature type="compositionally biased region" description="Basic residues" evidence="1">
    <location>
        <begin position="38"/>
        <end position="51"/>
    </location>
</feature>
<reference evidence="3" key="1">
    <citation type="submission" date="2020-06" db="EMBL/GenBank/DDBJ databases">
        <authorList>
            <consortium name="Plant Systems Biology data submission"/>
        </authorList>
    </citation>
    <scope>NUCLEOTIDE SEQUENCE</scope>
    <source>
        <strain evidence="3">D6</strain>
    </source>
</reference>
<dbReference type="AlphaFoldDB" id="A0A9N8D857"/>
<proteinExistence type="predicted"/>
<accession>A0A9N8D857</accession>
<protein>
    <submittedName>
        <fullName evidence="3">Uncharacterized protein</fullName>
    </submittedName>
</protein>
<dbReference type="Proteomes" id="UP001153069">
    <property type="component" value="Unassembled WGS sequence"/>
</dbReference>
<gene>
    <name evidence="3" type="ORF">SEMRO_33_G021200.1</name>
</gene>
<keyword evidence="2" id="KW-0812">Transmembrane</keyword>
<organism evidence="3 4">
    <name type="scientific">Seminavis robusta</name>
    <dbReference type="NCBI Taxonomy" id="568900"/>
    <lineage>
        <taxon>Eukaryota</taxon>
        <taxon>Sar</taxon>
        <taxon>Stramenopiles</taxon>
        <taxon>Ochrophyta</taxon>
        <taxon>Bacillariophyta</taxon>
        <taxon>Bacillariophyceae</taxon>
        <taxon>Bacillariophycidae</taxon>
        <taxon>Naviculales</taxon>
        <taxon>Naviculaceae</taxon>
        <taxon>Seminavis</taxon>
    </lineage>
</organism>
<feature type="compositionally biased region" description="Basic residues" evidence="1">
    <location>
        <begin position="191"/>
        <end position="200"/>
    </location>
</feature>
<comment type="caution">
    <text evidence="3">The sequence shown here is derived from an EMBL/GenBank/DDBJ whole genome shotgun (WGS) entry which is preliminary data.</text>
</comment>
<evidence type="ECO:0000313" key="3">
    <source>
        <dbReference type="EMBL" id="CAB9498183.1"/>
    </source>
</evidence>